<gene>
    <name evidence="2" type="primary">yxjH_2</name>
    <name evidence="2" type="ORF">A0H81_01017</name>
</gene>
<dbReference type="AlphaFoldDB" id="A0A1C7MRB5"/>
<dbReference type="EMBL" id="LUGG01000001">
    <property type="protein sequence ID" value="OBZ79421.1"/>
    <property type="molecule type" value="Genomic_DNA"/>
</dbReference>
<dbReference type="PANTHER" id="PTHR43844">
    <property type="entry name" value="METHIONINE SYNTHASE"/>
    <property type="match status" value="1"/>
</dbReference>
<feature type="region of interest" description="Disordered" evidence="1">
    <location>
        <begin position="483"/>
        <end position="655"/>
    </location>
</feature>
<reference evidence="2 3" key="1">
    <citation type="submission" date="2016-03" db="EMBL/GenBank/DDBJ databases">
        <title>Whole genome sequencing of Grifola frondosa 9006-11.</title>
        <authorList>
            <person name="Min B."/>
            <person name="Park H."/>
            <person name="Kim J.-G."/>
            <person name="Cho H."/>
            <person name="Oh Y.-L."/>
            <person name="Kong W.-S."/>
            <person name="Choi I.-G."/>
        </authorList>
    </citation>
    <scope>NUCLEOTIDE SEQUENCE [LARGE SCALE GENOMIC DNA]</scope>
    <source>
        <strain evidence="2 3">9006-11</strain>
    </source>
</reference>
<dbReference type="STRING" id="5627.A0A1C7MRB5"/>
<keyword evidence="3" id="KW-1185">Reference proteome</keyword>
<dbReference type="PANTHER" id="PTHR43844:SF2">
    <property type="entry name" value="SYNTHASE, VITAMIN-B12 INDEPENDENT, PUTATIVE (AFU_ORTHOLOGUE AFUA_3G12060)-RELATED"/>
    <property type="match status" value="1"/>
</dbReference>
<feature type="compositionally biased region" description="Basic residues" evidence="1">
    <location>
        <begin position="563"/>
        <end position="574"/>
    </location>
</feature>
<dbReference type="InterPro" id="IPR002629">
    <property type="entry name" value="Met_Synth_C/arc"/>
</dbReference>
<accession>A0A1C7MRB5</accession>
<proteinExistence type="predicted"/>
<feature type="compositionally biased region" description="Low complexity" evidence="1">
    <location>
        <begin position="483"/>
        <end position="492"/>
    </location>
</feature>
<dbReference type="Gene3D" id="3.20.20.210">
    <property type="match status" value="1"/>
</dbReference>
<feature type="region of interest" description="Disordered" evidence="1">
    <location>
        <begin position="397"/>
        <end position="418"/>
    </location>
</feature>
<evidence type="ECO:0000256" key="1">
    <source>
        <dbReference type="SAM" id="MobiDB-lite"/>
    </source>
</evidence>
<name>A0A1C7MRB5_GRIFR</name>
<comment type="caution">
    <text evidence="2">The sequence shown here is derived from an EMBL/GenBank/DDBJ whole genome shotgun (WGS) entry which is preliminary data.</text>
</comment>
<feature type="compositionally biased region" description="Low complexity" evidence="1">
    <location>
        <begin position="553"/>
        <end position="562"/>
    </location>
</feature>
<feature type="compositionally biased region" description="Basic and acidic residues" evidence="1">
    <location>
        <begin position="500"/>
        <end position="515"/>
    </location>
</feature>
<evidence type="ECO:0000313" key="2">
    <source>
        <dbReference type="EMBL" id="OBZ79421.1"/>
    </source>
</evidence>
<dbReference type="SUPFAM" id="SSF51726">
    <property type="entry name" value="UROD/MetE-like"/>
    <property type="match status" value="1"/>
</dbReference>
<dbReference type="GO" id="GO:0003871">
    <property type="term" value="F:5-methyltetrahydropteroyltriglutamate-homocysteine S-methyltransferase activity"/>
    <property type="evidence" value="ECO:0007669"/>
    <property type="project" value="InterPro"/>
</dbReference>
<dbReference type="Proteomes" id="UP000092993">
    <property type="component" value="Unassembled WGS sequence"/>
</dbReference>
<dbReference type="GO" id="GO:0008270">
    <property type="term" value="F:zinc ion binding"/>
    <property type="evidence" value="ECO:0007669"/>
    <property type="project" value="InterPro"/>
</dbReference>
<dbReference type="CDD" id="cd03311">
    <property type="entry name" value="CIMS_C_terminal_like"/>
    <property type="match status" value="1"/>
</dbReference>
<evidence type="ECO:0000313" key="3">
    <source>
        <dbReference type="Proteomes" id="UP000092993"/>
    </source>
</evidence>
<sequence length="674" mass="73868">MPHLHLNPPFRAEHVGSLLRPAKLLAKRTDFEAGKCSAEELKAVEDESIPAIVRLQQEAGIKTITDGEMRRGAFYQGMFENLDGMTIIPNRSLDTFKAYIPYVALFHAMGIPGYPSIYCTGKIKRTKGIHTEDFKFLSSLVAPEDVKTLKVTVCGPTWMHLRHGSDFTYDTSVYKNDAEYFADLIRAYREEIDELYSLGCRNIQFDDPTFCFFCAESMIAGMEQAGVDHEALLDTYITLYNSIIDDRGYGRIAEKLFKDLSVDCFYLEYDNDRAGNFEPFDTYLLIKFAILGIITTKSGTVGVIYTVMHAKLTTSVARRASVIKERVLEAAKIISKGDPERSVSAALNQICLSPQCGFASVFEGNPITEEAHYFQARSVAHHTALSLPGSVVRAANAVEKSKPSRSRKKGSSHADVIDRLDFSGVGPRNIPSSYESPYPSPAIYAPYEPPKKKHDAIAEAWGIHEPEPFEDFSAGGGYSARASGEYGASARSNGNGTMRRAKDGRDPRDVYREYLEDAPPPSREGRRQQTKRTIPPPQPIFVPDGDVDVPEMSPTSGGPSSPRRNKSIMHRIRKMRDSPNVPRPIPPSSAENSGVTHATALPRPTHRSQASFLGRFGRAANTGEVSPSDPAKGGTPSEENAAGYFEGSPGGAGLGRRASLLKKVKGVVKGGAAK</sequence>
<dbReference type="GO" id="GO:0009086">
    <property type="term" value="P:methionine biosynthetic process"/>
    <property type="evidence" value="ECO:0007669"/>
    <property type="project" value="InterPro"/>
</dbReference>
<organism evidence="2 3">
    <name type="scientific">Grifola frondosa</name>
    <name type="common">Maitake</name>
    <name type="synonym">Polyporus frondosus</name>
    <dbReference type="NCBI Taxonomy" id="5627"/>
    <lineage>
        <taxon>Eukaryota</taxon>
        <taxon>Fungi</taxon>
        <taxon>Dikarya</taxon>
        <taxon>Basidiomycota</taxon>
        <taxon>Agaricomycotina</taxon>
        <taxon>Agaricomycetes</taxon>
        <taxon>Polyporales</taxon>
        <taxon>Grifolaceae</taxon>
        <taxon>Grifola</taxon>
    </lineage>
</organism>
<dbReference type="InterPro" id="IPR038071">
    <property type="entry name" value="UROD/MetE-like_sf"/>
</dbReference>
<protein>
    <submittedName>
        <fullName evidence="2">Uncharacterized protein YxjH</fullName>
    </submittedName>
</protein>
<dbReference type="OrthoDB" id="7772923at2759"/>